<dbReference type="PANTHER" id="PTHR24114">
    <property type="entry name" value="LEUCINE RICH REPEAT FAMILY PROTEIN"/>
    <property type="match status" value="1"/>
</dbReference>
<gene>
    <name evidence="2" type="ORF">Cadr_000028349</name>
</gene>
<feature type="region of interest" description="Disordered" evidence="1">
    <location>
        <begin position="58"/>
        <end position="83"/>
    </location>
</feature>
<dbReference type="Proteomes" id="UP000299084">
    <property type="component" value="Unassembled WGS sequence"/>
</dbReference>
<accession>A0A5N4C8I2</accession>
<reference evidence="2 3" key="1">
    <citation type="journal article" date="2019" name="Mol. Ecol. Resour.">
        <title>Improving Illumina assemblies with Hi-C and long reads: an example with the North African dromedary.</title>
        <authorList>
            <person name="Elbers J.P."/>
            <person name="Rogers M.F."/>
            <person name="Perelman P.L."/>
            <person name="Proskuryakova A.A."/>
            <person name="Serdyukova N.A."/>
            <person name="Johnson W.E."/>
            <person name="Horin P."/>
            <person name="Corander J."/>
            <person name="Murphy D."/>
            <person name="Burger P.A."/>
        </authorList>
    </citation>
    <scope>NUCLEOTIDE SEQUENCE [LARGE SCALE GENOMIC DNA]</scope>
    <source>
        <strain evidence="2">Drom800</strain>
        <tissue evidence="2">Blood</tissue>
    </source>
</reference>
<dbReference type="InterPro" id="IPR001611">
    <property type="entry name" value="Leu-rich_rpt"/>
</dbReference>
<dbReference type="PANTHER" id="PTHR24114:SF37">
    <property type="entry name" value="LEUCINE-RICH REPEAT-CONTAINING PROTEIN 74B"/>
    <property type="match status" value="1"/>
</dbReference>
<keyword evidence="3" id="KW-1185">Reference proteome</keyword>
<feature type="compositionally biased region" description="Polar residues" evidence="1">
    <location>
        <begin position="1"/>
        <end position="14"/>
    </location>
</feature>
<organism evidence="2 3">
    <name type="scientific">Camelus dromedarius</name>
    <name type="common">Dromedary</name>
    <name type="synonym">Arabian camel</name>
    <dbReference type="NCBI Taxonomy" id="9838"/>
    <lineage>
        <taxon>Eukaryota</taxon>
        <taxon>Metazoa</taxon>
        <taxon>Chordata</taxon>
        <taxon>Craniata</taxon>
        <taxon>Vertebrata</taxon>
        <taxon>Euteleostomi</taxon>
        <taxon>Mammalia</taxon>
        <taxon>Eutheria</taxon>
        <taxon>Laurasiatheria</taxon>
        <taxon>Artiodactyla</taxon>
        <taxon>Tylopoda</taxon>
        <taxon>Camelidae</taxon>
        <taxon>Camelus</taxon>
    </lineage>
</organism>
<feature type="region of interest" description="Disordered" evidence="1">
    <location>
        <begin position="146"/>
        <end position="191"/>
    </location>
</feature>
<sequence>MRENWDPQSESVTSSREEGAGPCMAPRPSVLCPRRAAPPAGSGVERGRCWSLLGRRRDKSVGPGCSPVYVSPGRRRYPQQPTTRSCQGDCCGRRLIGRSGRLFAGRHLRLVNGPEGPPTFPAPGSPCSAAQSRFGVRDCQVGVTMRTPCEGPGEEEQEEGAVANTGRPEGVPEAQEGSDSDLDSDLETEGTHGLQEWVKDTLYLRSCRAHGVVPASCFLRQGSTPELNLQHRGLGPQGARALASALTSNPYIKRLDLRDNGLCGPGAEALAGALSKSSSICDVDLSENQLGAVGAQAVCSALVVNPAMQKVQLAGNDLEEQAAQYLAELLVAHTGLKSLDLSYNQLNDQAGEMLGPALAENTGLTELNISWNHLRGPGALAFARGLEAHPASWAQRPWPWLPPPSPVVPQLRSFASQANIFLRVLDISYNGCGDTGASALGGALKTNNMLEELIMSNNRISAAGALSLGLGLRVNRTLRILVVSRNPMRSEGCFGVLKSVQANPFSALELLDFSDIQVNREFKDLASSLKVILPGLCIKTVACRVEYEKELLSVSRSAK</sequence>
<dbReference type="InterPro" id="IPR052394">
    <property type="entry name" value="LRR-containing"/>
</dbReference>
<name>A0A5N4C8I2_CAMDR</name>
<dbReference type="AlphaFoldDB" id="A0A5N4C8I2"/>
<evidence type="ECO:0000313" key="2">
    <source>
        <dbReference type="EMBL" id="KAB1255187.1"/>
    </source>
</evidence>
<feature type="compositionally biased region" description="Acidic residues" evidence="1">
    <location>
        <begin position="176"/>
        <end position="188"/>
    </location>
</feature>
<feature type="region of interest" description="Disordered" evidence="1">
    <location>
        <begin position="1"/>
        <end position="44"/>
    </location>
</feature>
<dbReference type="Pfam" id="PF13516">
    <property type="entry name" value="LRR_6"/>
    <property type="match status" value="7"/>
</dbReference>
<dbReference type="SMART" id="SM00368">
    <property type="entry name" value="LRR_RI"/>
    <property type="match status" value="9"/>
</dbReference>
<dbReference type="EMBL" id="JWIN03000032">
    <property type="protein sequence ID" value="KAB1255187.1"/>
    <property type="molecule type" value="Genomic_DNA"/>
</dbReference>
<dbReference type="InterPro" id="IPR032675">
    <property type="entry name" value="LRR_dom_sf"/>
</dbReference>
<evidence type="ECO:0000313" key="3">
    <source>
        <dbReference type="Proteomes" id="UP000299084"/>
    </source>
</evidence>
<dbReference type="Gene3D" id="3.80.10.10">
    <property type="entry name" value="Ribonuclease Inhibitor"/>
    <property type="match status" value="1"/>
</dbReference>
<proteinExistence type="predicted"/>
<dbReference type="SUPFAM" id="SSF52047">
    <property type="entry name" value="RNI-like"/>
    <property type="match status" value="1"/>
</dbReference>
<evidence type="ECO:0000256" key="1">
    <source>
        <dbReference type="SAM" id="MobiDB-lite"/>
    </source>
</evidence>
<comment type="caution">
    <text evidence="2">The sequence shown here is derived from an EMBL/GenBank/DDBJ whole genome shotgun (WGS) entry which is preliminary data.</text>
</comment>
<protein>
    <submittedName>
        <fullName evidence="2">Leucine-rich repeat-containing protein 74B</fullName>
    </submittedName>
</protein>